<dbReference type="EMBL" id="AWGH01000035">
    <property type="protein sequence ID" value="ODN85682.1"/>
    <property type="molecule type" value="Genomic_DNA"/>
</dbReference>
<dbReference type="RefSeq" id="XP_019028543.1">
    <property type="nucleotide sequence ID" value="XM_019179505.1"/>
</dbReference>
<dbReference type="OrthoDB" id="514292at2759"/>
<dbReference type="PANTHER" id="PTHR28141:SF1">
    <property type="entry name" value="2',3'-CYCLIC-NUCLEOTIDE 3'-PHOSPHODIESTERASE"/>
    <property type="match status" value="1"/>
</dbReference>
<dbReference type="InterPro" id="IPR012386">
    <property type="entry name" value="Cyclic-nucl_3Pdiesterase"/>
</dbReference>
<reference evidence="1 2" key="1">
    <citation type="submission" date="2016-06" db="EMBL/GenBank/DDBJ databases">
        <title>Evolution of pathogenesis and genome organization in the Tremellales.</title>
        <authorList>
            <person name="Cuomo C."/>
            <person name="Litvintseva A."/>
            <person name="Heitman J."/>
            <person name="Chen Y."/>
            <person name="Sun S."/>
            <person name="Springer D."/>
            <person name="Dromer F."/>
            <person name="Young S."/>
            <person name="Zeng Q."/>
            <person name="Chapman S."/>
            <person name="Gujja S."/>
            <person name="Saif S."/>
            <person name="Birren B."/>
        </authorList>
    </citation>
    <scope>NUCLEOTIDE SEQUENCE [LARGE SCALE GENOMIC DNA]</scope>
    <source>
        <strain evidence="1 2">CBS 7118</strain>
    </source>
</reference>
<evidence type="ECO:0008006" key="3">
    <source>
        <dbReference type="Google" id="ProtNLM"/>
    </source>
</evidence>
<name>A0A1E3IAQ2_9TREE</name>
<dbReference type="Gene3D" id="3.90.1140.10">
    <property type="entry name" value="Cyclic phosphodiesterase"/>
    <property type="match status" value="1"/>
</dbReference>
<organism evidence="1 2">
    <name type="scientific">Cryptococcus wingfieldii CBS 7118</name>
    <dbReference type="NCBI Taxonomy" id="1295528"/>
    <lineage>
        <taxon>Eukaryota</taxon>
        <taxon>Fungi</taxon>
        <taxon>Dikarya</taxon>
        <taxon>Basidiomycota</taxon>
        <taxon>Agaricomycotina</taxon>
        <taxon>Tremellomycetes</taxon>
        <taxon>Tremellales</taxon>
        <taxon>Cryptococcaceae</taxon>
        <taxon>Cryptococcus</taxon>
    </lineage>
</organism>
<evidence type="ECO:0000313" key="1">
    <source>
        <dbReference type="EMBL" id="ODN85682.1"/>
    </source>
</evidence>
<dbReference type="GeneID" id="30196722"/>
<dbReference type="InterPro" id="IPR009097">
    <property type="entry name" value="Cyclic_Pdiesterase"/>
</dbReference>
<gene>
    <name evidence="1" type="ORF">L198_07511</name>
</gene>
<dbReference type="PANTHER" id="PTHR28141">
    <property type="entry name" value="2',3'-CYCLIC-NUCLEOTIDE 3'-PHOSPHODIESTERASE"/>
    <property type="match status" value="1"/>
</dbReference>
<keyword evidence="2" id="KW-1185">Reference proteome</keyword>
<accession>A0A1E3IAQ2</accession>
<dbReference type="AlphaFoldDB" id="A0A1E3IAQ2"/>
<dbReference type="Proteomes" id="UP000094819">
    <property type="component" value="Unassembled WGS sequence"/>
</dbReference>
<evidence type="ECO:0000313" key="2">
    <source>
        <dbReference type="Proteomes" id="UP000094819"/>
    </source>
</evidence>
<proteinExistence type="predicted"/>
<dbReference type="GO" id="GO:0004113">
    <property type="term" value="F:2',3'-cyclic-nucleotide 3'-phosphodiesterase activity"/>
    <property type="evidence" value="ECO:0007669"/>
    <property type="project" value="TreeGrafter"/>
</dbReference>
<dbReference type="SUPFAM" id="SSF55144">
    <property type="entry name" value="LigT-like"/>
    <property type="match status" value="1"/>
</dbReference>
<dbReference type="GO" id="GO:0009187">
    <property type="term" value="P:cyclic nucleotide metabolic process"/>
    <property type="evidence" value="ECO:0007669"/>
    <property type="project" value="TreeGrafter"/>
</dbReference>
<protein>
    <recommendedName>
        <fullName evidence="3">2',3'-cyclic-nucleotide 3'-phosphodiesterase</fullName>
    </recommendedName>
</protein>
<comment type="caution">
    <text evidence="1">The sequence shown here is derived from an EMBL/GenBank/DDBJ whole genome shotgun (WGS) entry which is preliminary data.</text>
</comment>
<sequence length="186" mass="20338">MPSAPQAPPLTGYTLWLSPASPQKYQFQSLIKHLTTFSEDAPVFEPHITLLAPVSLDVPLGEIEDTLGRIVAELGGLQAWKLQLKAAQKGGFYFQSVLAPVEPTKELLALREKVEQAFSVPGQSDYFPHLSLLYGDISAEKRDSISAEANKESREDGFGEVEIGEIEIVRCLGDVADWVTVGKVTL</sequence>
<dbReference type="Pfam" id="PF07823">
    <property type="entry name" value="CPDase"/>
    <property type="match status" value="1"/>
</dbReference>